<protein>
    <submittedName>
        <fullName evidence="1">Uncharacterized protein</fullName>
    </submittedName>
</protein>
<name>A0A225VVZ8_9STRA</name>
<keyword evidence="2" id="KW-1185">Reference proteome</keyword>
<dbReference type="STRING" id="4795.A0A225VVZ8"/>
<comment type="caution">
    <text evidence="1">The sequence shown here is derived from an EMBL/GenBank/DDBJ whole genome shotgun (WGS) entry which is preliminary data.</text>
</comment>
<gene>
    <name evidence="1" type="ORF">PHMEG_00018275</name>
</gene>
<dbReference type="OrthoDB" id="113189at2759"/>
<evidence type="ECO:0000313" key="1">
    <source>
        <dbReference type="EMBL" id="OWZ09078.1"/>
    </source>
</evidence>
<accession>A0A225VVZ8</accession>
<dbReference type="EMBL" id="NBNE01002922">
    <property type="protein sequence ID" value="OWZ09078.1"/>
    <property type="molecule type" value="Genomic_DNA"/>
</dbReference>
<proteinExistence type="predicted"/>
<reference evidence="2" key="1">
    <citation type="submission" date="2017-03" db="EMBL/GenBank/DDBJ databases">
        <title>Phytopthora megakarya and P. palmivora, two closely related causual agents of cacao black pod achieved similar genome size and gene model numbers by different mechanisms.</title>
        <authorList>
            <person name="Ali S."/>
            <person name="Shao J."/>
            <person name="Larry D.J."/>
            <person name="Kronmiller B."/>
            <person name="Shen D."/>
            <person name="Strem M.D."/>
            <person name="Melnick R.L."/>
            <person name="Guiltinan M.J."/>
            <person name="Tyler B.M."/>
            <person name="Meinhardt L.W."/>
            <person name="Bailey B.A."/>
        </authorList>
    </citation>
    <scope>NUCLEOTIDE SEQUENCE [LARGE SCALE GENOMIC DNA]</scope>
    <source>
        <strain evidence="2">zdho120</strain>
    </source>
</reference>
<organism evidence="1 2">
    <name type="scientific">Phytophthora megakarya</name>
    <dbReference type="NCBI Taxonomy" id="4795"/>
    <lineage>
        <taxon>Eukaryota</taxon>
        <taxon>Sar</taxon>
        <taxon>Stramenopiles</taxon>
        <taxon>Oomycota</taxon>
        <taxon>Peronosporomycetes</taxon>
        <taxon>Peronosporales</taxon>
        <taxon>Peronosporaceae</taxon>
        <taxon>Phytophthora</taxon>
    </lineage>
</organism>
<dbReference type="AlphaFoldDB" id="A0A225VVZ8"/>
<evidence type="ECO:0000313" key="2">
    <source>
        <dbReference type="Proteomes" id="UP000198211"/>
    </source>
</evidence>
<dbReference type="Proteomes" id="UP000198211">
    <property type="component" value="Unassembled WGS sequence"/>
</dbReference>
<sequence length="323" mass="35057">MGRTLEEHCIKCESGGFVKKAAACTKESLKKMTSYLYSTASCGSDYQDAALLVSSLLSIGAGEVFFIRFNHVKTFDEKVLSLFPDGDPATYPPLALALALIMQESPRAGLLKHLPVKSKDVPSKLTDSTLGSSRAPSTNFSTSAKPVVGIHVLVNRLLDRVAGPAGVEDAHVNASSDLTTQWIFDRGAWNLTTTTKALAYVMNTPKEDHQVAKISPRQTAVLPSLGIFDSITQERIREVSCKLFNGSHGLTNKAFNLSSSVIDVLTATIIHHYPSLMKFNAEAPAMKTIQRCTEVSDVTTTCLLAWSQQLARSTAQRKPLQTI</sequence>